<dbReference type="InterPro" id="IPR001309">
    <property type="entry name" value="Pept_C14_p20"/>
</dbReference>
<organism evidence="5 6">
    <name type="scientific">Devosia nanyangense</name>
    <dbReference type="NCBI Taxonomy" id="1228055"/>
    <lineage>
        <taxon>Bacteria</taxon>
        <taxon>Pseudomonadati</taxon>
        <taxon>Pseudomonadota</taxon>
        <taxon>Alphaproteobacteria</taxon>
        <taxon>Hyphomicrobiales</taxon>
        <taxon>Devosiaceae</taxon>
        <taxon>Devosia</taxon>
    </lineage>
</organism>
<dbReference type="PANTHER" id="PTHR22576">
    <property type="entry name" value="MUCOSA ASSOCIATED LYMPHOID TISSUE LYMPHOMA TRANSLOCATION PROTEIN 1/PARACASPASE"/>
    <property type="match status" value="1"/>
</dbReference>
<evidence type="ECO:0000313" key="5">
    <source>
        <dbReference type="EMBL" id="MBI4923348.1"/>
    </source>
</evidence>
<dbReference type="Pfam" id="PF00656">
    <property type="entry name" value="Peptidase_C14"/>
    <property type="match status" value="1"/>
</dbReference>
<dbReference type="InterPro" id="IPR011990">
    <property type="entry name" value="TPR-like_helical_dom_sf"/>
</dbReference>
<dbReference type="SMART" id="SM00115">
    <property type="entry name" value="CASc"/>
    <property type="match status" value="1"/>
</dbReference>
<evidence type="ECO:0000256" key="1">
    <source>
        <dbReference type="ARBA" id="ARBA00010134"/>
    </source>
</evidence>
<dbReference type="InterPro" id="IPR019734">
    <property type="entry name" value="TPR_rpt"/>
</dbReference>
<dbReference type="InterPro" id="IPR015917">
    <property type="entry name" value="Pept_C14A"/>
</dbReference>
<sequence length="846" mass="90924">MPGGKRAIAAALLALVALVLPAFAQDHPLRGVALVIGQSAYTGLPDLTNPGNDAAAMGALLGQLGFAVTSVADGDHAGLSQDLAQFEASAKDADVALVYYSGHGIEAGGENYFVPVDADISTPAKAGATLLPVSDLLDELARTVPVTIVLLDACRSDAFPQGTMIQPPGTAEPVAAQQTGLGELRGPAPVARPGVPADHLGMVIGFAASPGQPALDGAPGDRNSPYAAALLKHLAAGGYSFGDLMTMVSEEVYLKTRARQLPWVNSSLRRILSFGRPAETDDPDQAAIKAGRRQLLLTMAGAPGDTRAAVETVAAQQGVPLDQVYGMLAALGVDTSDPAALQAQLAEGAERIKRLAAESKPVTDLADDVRRAAALADEAWAEGAFTQALAFRERAVDAARQGAKTDTQKVQFAALLAQAAEAEWSLFRLDDAAGHFAEAEAAVADFDQGLAAHYKKLRADALAAKGEFTGDNAAFDQAISLYDQALTYYDDQPDDDIWADTANDFAIALARYGERRDDDEYLNDSVNAFTQVLGIWTRDSKPMDWARTQNNLGNSYASLGDRNQETDKWRQAISAYREALEVWTRDAAPLDWARAQNNLGTMQHTIGNYEKDEDRLKSSIKAYEDALEEWTRQRSPYDWAMAENNLGNALTDLAKVKETTEGYDEGIAAYPAALKVWTRDRLPLDWATVENNLGATYATLGRQLKGKKAVDAFHKAVEAYGLCLEERTKDRDPRNWALTQYNLGLVLTDLADAEDGTDALQQAVDAFTASLEVYTEADSPTDWADTEEGLGWVLANLGARTRDRDLIVDGRAAMEEALRIYQDEDGATDYYGDKLDQIDKMLKAVS</sequence>
<dbReference type="SMART" id="SM00028">
    <property type="entry name" value="TPR"/>
    <property type="match status" value="6"/>
</dbReference>
<dbReference type="SUPFAM" id="SSF48452">
    <property type="entry name" value="TPR-like"/>
    <property type="match status" value="3"/>
</dbReference>
<gene>
    <name evidence="5" type="ORF">HY834_16525</name>
</gene>
<comment type="caution">
    <text evidence="5">The sequence shown here is derived from an EMBL/GenBank/DDBJ whole genome shotgun (WGS) entry which is preliminary data.</text>
</comment>
<keyword evidence="2" id="KW-0175">Coiled coil</keyword>
<feature type="chain" id="PRO_5037711507" evidence="3">
    <location>
        <begin position="25"/>
        <end position="846"/>
    </location>
</feature>
<dbReference type="InterPro" id="IPR011600">
    <property type="entry name" value="Pept_C14_caspase"/>
</dbReference>
<dbReference type="GO" id="GO:0004197">
    <property type="term" value="F:cysteine-type endopeptidase activity"/>
    <property type="evidence" value="ECO:0007669"/>
    <property type="project" value="InterPro"/>
</dbReference>
<feature type="domain" description="Caspase family p20" evidence="4">
    <location>
        <begin position="29"/>
        <end position="158"/>
    </location>
</feature>
<dbReference type="PROSITE" id="PS50208">
    <property type="entry name" value="CASPASE_P20"/>
    <property type="match status" value="1"/>
</dbReference>
<evidence type="ECO:0000256" key="2">
    <source>
        <dbReference type="SAM" id="Coils"/>
    </source>
</evidence>
<feature type="signal peptide" evidence="3">
    <location>
        <begin position="1"/>
        <end position="24"/>
    </location>
</feature>
<protein>
    <submittedName>
        <fullName evidence="5">Caspase family protein</fullName>
    </submittedName>
</protein>
<evidence type="ECO:0000259" key="4">
    <source>
        <dbReference type="PROSITE" id="PS50208"/>
    </source>
</evidence>
<dbReference type="Gene3D" id="3.40.50.1460">
    <property type="match status" value="1"/>
</dbReference>
<dbReference type="SUPFAM" id="SSF52129">
    <property type="entry name" value="Caspase-like"/>
    <property type="match status" value="1"/>
</dbReference>
<dbReference type="AlphaFoldDB" id="A0A933P024"/>
<dbReference type="GO" id="GO:0006508">
    <property type="term" value="P:proteolysis"/>
    <property type="evidence" value="ECO:0007669"/>
    <property type="project" value="InterPro"/>
</dbReference>
<feature type="coiled-coil region" evidence="2">
    <location>
        <begin position="606"/>
        <end position="633"/>
    </location>
</feature>
<dbReference type="PANTHER" id="PTHR22576:SF37">
    <property type="entry name" value="MUCOSA-ASSOCIATED LYMPHOID TISSUE LYMPHOMA TRANSLOCATION PROTEIN 1"/>
    <property type="match status" value="1"/>
</dbReference>
<dbReference type="InterPro" id="IPR029030">
    <property type="entry name" value="Caspase-like_dom_sf"/>
</dbReference>
<proteinExistence type="inferred from homology"/>
<comment type="similarity">
    <text evidence="1">Belongs to the peptidase C14A family.</text>
</comment>
<dbReference type="Proteomes" id="UP000782610">
    <property type="component" value="Unassembled WGS sequence"/>
</dbReference>
<evidence type="ECO:0000313" key="6">
    <source>
        <dbReference type="Proteomes" id="UP000782610"/>
    </source>
</evidence>
<name>A0A933P024_9HYPH</name>
<reference evidence="5" key="1">
    <citation type="submission" date="2020-07" db="EMBL/GenBank/DDBJ databases">
        <title>Huge and variable diversity of episymbiotic CPR bacteria and DPANN archaea in groundwater ecosystems.</title>
        <authorList>
            <person name="He C.Y."/>
            <person name="Keren R."/>
            <person name="Whittaker M."/>
            <person name="Farag I.F."/>
            <person name="Doudna J."/>
            <person name="Cate J.H.D."/>
            <person name="Banfield J.F."/>
        </authorList>
    </citation>
    <scope>NUCLEOTIDE SEQUENCE</scope>
    <source>
        <strain evidence="5">NC_groundwater_1586_Pr3_B-0.1um_66_15</strain>
    </source>
</reference>
<evidence type="ECO:0000256" key="3">
    <source>
        <dbReference type="SAM" id="SignalP"/>
    </source>
</evidence>
<accession>A0A933P024</accession>
<keyword evidence="3" id="KW-0732">Signal</keyword>
<dbReference type="InterPro" id="IPR052039">
    <property type="entry name" value="Caspase-related_regulators"/>
</dbReference>
<dbReference type="EMBL" id="JACRAF010000053">
    <property type="protein sequence ID" value="MBI4923348.1"/>
    <property type="molecule type" value="Genomic_DNA"/>
</dbReference>
<dbReference type="Gene3D" id="1.25.40.10">
    <property type="entry name" value="Tetratricopeptide repeat domain"/>
    <property type="match status" value="2"/>
</dbReference>